<keyword evidence="1" id="KW-0812">Transmembrane</keyword>
<dbReference type="Proteomes" id="UP001499854">
    <property type="component" value="Unassembled WGS sequence"/>
</dbReference>
<gene>
    <name evidence="3" type="ORF">GCM10009838_56440</name>
</gene>
<dbReference type="EMBL" id="BAAAQM010000037">
    <property type="protein sequence ID" value="GAA1986598.1"/>
    <property type="molecule type" value="Genomic_DNA"/>
</dbReference>
<dbReference type="Pfam" id="PF01757">
    <property type="entry name" value="Acyl_transf_3"/>
    <property type="match status" value="1"/>
</dbReference>
<feature type="transmembrane region" description="Helical" evidence="1">
    <location>
        <begin position="213"/>
        <end position="233"/>
    </location>
</feature>
<sequence>MTRNRYADLLRVVAISGVVYGHWLLVSVTYRHGRLSGVNAIDYVSWGRWVTWAMQVMAVFFLVGGYVNAGSWTEHHAQGQGWTLWVRDRVMRLLWPTAAYIAVAVIAVVIAQAAGVPRAELAEIAWLMALHLWFLPVYLLLNALTPVLLTAHRRWGFAVPAAMAVATALVAVVRTAPDLHFVGYADYLFVWGCIHQWGFAWQDGSLTSPRWRPYALAVAGAALLVGLVASRTYKVDMVGSGNTNPPSIAFLAFAAAQSGLVLAAEPWVSRRLTGARLWRRVRRLNSVVMNIYLWHFVPALIVAVAFYATGVIGQPPIGGARWWELRLVWFALLTALLVPLVAAVTWAERPMLRLPGGIGPTGWWSPVLLVIGIAAAAQSLATFAVDGFAPDGGLPGPALAGFAVGITATLLTGRVPKPDGDDHRPQRLEARDDALGDTGIAVTMQFDQEPGRTREH</sequence>
<feature type="transmembrane region" description="Helical" evidence="1">
    <location>
        <begin position="124"/>
        <end position="143"/>
    </location>
</feature>
<proteinExistence type="predicted"/>
<keyword evidence="4" id="KW-1185">Reference proteome</keyword>
<feature type="transmembrane region" description="Helical" evidence="1">
    <location>
        <begin position="328"/>
        <end position="347"/>
    </location>
</feature>
<keyword evidence="3" id="KW-0808">Transferase</keyword>
<name>A0ABN2SH69_9ACTN</name>
<evidence type="ECO:0000313" key="3">
    <source>
        <dbReference type="EMBL" id="GAA1986598.1"/>
    </source>
</evidence>
<reference evidence="3 4" key="1">
    <citation type="journal article" date="2019" name="Int. J. Syst. Evol. Microbiol.">
        <title>The Global Catalogue of Microorganisms (GCM) 10K type strain sequencing project: providing services to taxonomists for standard genome sequencing and annotation.</title>
        <authorList>
            <consortium name="The Broad Institute Genomics Platform"/>
            <consortium name="The Broad Institute Genome Sequencing Center for Infectious Disease"/>
            <person name="Wu L."/>
            <person name="Ma J."/>
        </authorList>
    </citation>
    <scope>NUCLEOTIDE SEQUENCE [LARGE SCALE GENOMIC DNA]</scope>
    <source>
        <strain evidence="3 4">JCM 16013</strain>
    </source>
</reference>
<feature type="transmembrane region" description="Helical" evidence="1">
    <location>
        <begin position="397"/>
        <end position="415"/>
    </location>
</feature>
<feature type="transmembrane region" description="Helical" evidence="1">
    <location>
        <begin position="50"/>
        <end position="72"/>
    </location>
</feature>
<feature type="transmembrane region" description="Helical" evidence="1">
    <location>
        <begin position="289"/>
        <end position="308"/>
    </location>
</feature>
<keyword evidence="1" id="KW-0472">Membrane</keyword>
<dbReference type="GO" id="GO:0016746">
    <property type="term" value="F:acyltransferase activity"/>
    <property type="evidence" value="ECO:0007669"/>
    <property type="project" value="UniProtKB-KW"/>
</dbReference>
<evidence type="ECO:0000313" key="4">
    <source>
        <dbReference type="Proteomes" id="UP001499854"/>
    </source>
</evidence>
<evidence type="ECO:0000259" key="2">
    <source>
        <dbReference type="Pfam" id="PF01757"/>
    </source>
</evidence>
<feature type="transmembrane region" description="Helical" evidence="1">
    <location>
        <begin position="155"/>
        <end position="175"/>
    </location>
</feature>
<feature type="domain" description="Acyltransferase 3" evidence="2">
    <location>
        <begin position="5"/>
        <end position="343"/>
    </location>
</feature>
<feature type="transmembrane region" description="Helical" evidence="1">
    <location>
        <begin position="12"/>
        <end position="30"/>
    </location>
</feature>
<dbReference type="InterPro" id="IPR002656">
    <property type="entry name" value="Acyl_transf_3_dom"/>
</dbReference>
<organism evidence="3 4">
    <name type="scientific">Catenulispora subtropica</name>
    <dbReference type="NCBI Taxonomy" id="450798"/>
    <lineage>
        <taxon>Bacteria</taxon>
        <taxon>Bacillati</taxon>
        <taxon>Actinomycetota</taxon>
        <taxon>Actinomycetes</taxon>
        <taxon>Catenulisporales</taxon>
        <taxon>Catenulisporaceae</taxon>
        <taxon>Catenulispora</taxon>
    </lineage>
</organism>
<evidence type="ECO:0000256" key="1">
    <source>
        <dbReference type="SAM" id="Phobius"/>
    </source>
</evidence>
<feature type="transmembrane region" description="Helical" evidence="1">
    <location>
        <begin position="93"/>
        <end position="112"/>
    </location>
</feature>
<protein>
    <submittedName>
        <fullName evidence="3">Acyltransferase family protein</fullName>
    </submittedName>
</protein>
<feature type="transmembrane region" description="Helical" evidence="1">
    <location>
        <begin position="248"/>
        <end position="268"/>
    </location>
</feature>
<keyword evidence="1" id="KW-1133">Transmembrane helix</keyword>
<feature type="transmembrane region" description="Helical" evidence="1">
    <location>
        <begin position="181"/>
        <end position="201"/>
    </location>
</feature>
<accession>A0ABN2SH69</accession>
<comment type="caution">
    <text evidence="3">The sequence shown here is derived from an EMBL/GenBank/DDBJ whole genome shotgun (WGS) entry which is preliminary data.</text>
</comment>
<keyword evidence="3" id="KW-0012">Acyltransferase</keyword>